<keyword evidence="3" id="KW-1185">Reference proteome</keyword>
<dbReference type="InterPro" id="IPR027417">
    <property type="entry name" value="P-loop_NTPase"/>
</dbReference>
<dbReference type="CDD" id="cd00882">
    <property type="entry name" value="Ras_like_GTPase"/>
    <property type="match status" value="1"/>
</dbReference>
<dbReference type="PANTHER" id="PTHR14659:SF1">
    <property type="entry name" value="ALPHA- AND GAMMA-ADAPTIN-BINDING PROTEIN P34"/>
    <property type="match status" value="1"/>
</dbReference>
<reference evidence="3" key="1">
    <citation type="journal article" date="2018" name="Nat. Microbiol.">
        <title>Leveraging single-cell genomics to expand the fungal tree of life.</title>
        <authorList>
            <person name="Ahrendt S.R."/>
            <person name="Quandt C.A."/>
            <person name="Ciobanu D."/>
            <person name="Clum A."/>
            <person name="Salamov A."/>
            <person name="Andreopoulos B."/>
            <person name="Cheng J.F."/>
            <person name="Woyke T."/>
            <person name="Pelin A."/>
            <person name="Henrissat B."/>
            <person name="Reynolds N.K."/>
            <person name="Benny G.L."/>
            <person name="Smith M.E."/>
            <person name="James T.Y."/>
            <person name="Grigoriev I.V."/>
        </authorList>
    </citation>
    <scope>NUCLEOTIDE SEQUENCE [LARGE SCALE GENOMIC DNA]</scope>
</reference>
<dbReference type="AlphaFoldDB" id="A0A4P9WMA7"/>
<sequence length="304" mass="33577">MLDKTDPQAAVSLPAEPPTPSHYLESRKNKILLIGRPEVGKVALIDRILQQSNQSVPSHDPLDDEDGVCIPWKIDTKYFTADVRFWVASTSDDAVEGEDGWEQIGHAVDGFIFVYDKAKPETFADIHRWASFLEKFDPNVALCVASTMSATEPCEEPDEHREWCVEHGVEFVDMDETPSEGGADEDNGDKVGFDRVVEALGTNMWDGMERKQGGSSAKPGAFSGRENSSVLPVDIGDFEALTEIFGDDDEDELAVFEESLRTLTSFKEHQGEMSLAERRALADKLARALDLSLSDSDEGESTDE</sequence>
<dbReference type="PANTHER" id="PTHR14659">
    <property type="entry name" value="ALPHA- AND GAMMA-ADAPTIN-BINDING PROTEIN P34"/>
    <property type="match status" value="1"/>
</dbReference>
<feature type="region of interest" description="Disordered" evidence="1">
    <location>
        <begin position="206"/>
        <end position="225"/>
    </location>
</feature>
<dbReference type="SUPFAM" id="SSF52540">
    <property type="entry name" value="P-loop containing nucleoside triphosphate hydrolases"/>
    <property type="match status" value="1"/>
</dbReference>
<accession>A0A4P9WMA7</accession>
<gene>
    <name evidence="2" type="ORF">BDK51DRAFT_25629</name>
</gene>
<proteinExistence type="predicted"/>
<dbReference type="InterPro" id="IPR019341">
    <property type="entry name" value="Alpha/Gamma-adaptin-bd_p34"/>
</dbReference>
<evidence type="ECO:0008006" key="4">
    <source>
        <dbReference type="Google" id="ProtNLM"/>
    </source>
</evidence>
<dbReference type="Gene3D" id="3.40.50.11960">
    <property type="match status" value="1"/>
</dbReference>
<organism evidence="2 3">
    <name type="scientific">Blyttiomyces helicus</name>
    <dbReference type="NCBI Taxonomy" id="388810"/>
    <lineage>
        <taxon>Eukaryota</taxon>
        <taxon>Fungi</taxon>
        <taxon>Fungi incertae sedis</taxon>
        <taxon>Chytridiomycota</taxon>
        <taxon>Chytridiomycota incertae sedis</taxon>
        <taxon>Chytridiomycetes</taxon>
        <taxon>Chytridiomycetes incertae sedis</taxon>
        <taxon>Blyttiomyces</taxon>
    </lineage>
</organism>
<dbReference type="Pfam" id="PF10199">
    <property type="entry name" value="Adaptin_binding"/>
    <property type="match status" value="1"/>
</dbReference>
<protein>
    <recommendedName>
        <fullName evidence="4">P-loop containing nucleoside triphosphate hydrolase protein</fullName>
    </recommendedName>
</protein>
<evidence type="ECO:0000313" key="3">
    <source>
        <dbReference type="Proteomes" id="UP000269721"/>
    </source>
</evidence>
<feature type="region of interest" description="Disordered" evidence="1">
    <location>
        <begin position="1"/>
        <end position="23"/>
    </location>
</feature>
<evidence type="ECO:0000256" key="1">
    <source>
        <dbReference type="SAM" id="MobiDB-lite"/>
    </source>
</evidence>
<evidence type="ECO:0000313" key="2">
    <source>
        <dbReference type="EMBL" id="RKO94199.1"/>
    </source>
</evidence>
<dbReference type="Proteomes" id="UP000269721">
    <property type="component" value="Unassembled WGS sequence"/>
</dbReference>
<dbReference type="EMBL" id="KZ993976">
    <property type="protein sequence ID" value="RKO94199.1"/>
    <property type="molecule type" value="Genomic_DNA"/>
</dbReference>
<dbReference type="OrthoDB" id="10261384at2759"/>
<name>A0A4P9WMA7_9FUNG</name>